<proteinExistence type="predicted"/>
<evidence type="ECO:0000313" key="1">
    <source>
        <dbReference type="EMBL" id="KAJ1098925.1"/>
    </source>
</evidence>
<dbReference type="EMBL" id="JANPWB010000014">
    <property type="protein sequence ID" value="KAJ1098925.1"/>
    <property type="molecule type" value="Genomic_DNA"/>
</dbReference>
<gene>
    <name evidence="1" type="ORF">NDU88_004032</name>
</gene>
<dbReference type="Proteomes" id="UP001066276">
    <property type="component" value="Chromosome 10"/>
</dbReference>
<comment type="caution">
    <text evidence="1">The sequence shown here is derived from an EMBL/GenBank/DDBJ whole genome shotgun (WGS) entry which is preliminary data.</text>
</comment>
<name>A0AAV7M552_PLEWA</name>
<protein>
    <submittedName>
        <fullName evidence="1">Uncharacterized protein</fullName>
    </submittedName>
</protein>
<dbReference type="AlphaFoldDB" id="A0AAV7M552"/>
<keyword evidence="2" id="KW-1185">Reference proteome</keyword>
<reference evidence="1" key="1">
    <citation type="journal article" date="2022" name="bioRxiv">
        <title>Sequencing and chromosome-scale assembly of the giantPleurodeles waltlgenome.</title>
        <authorList>
            <person name="Brown T."/>
            <person name="Elewa A."/>
            <person name="Iarovenko S."/>
            <person name="Subramanian E."/>
            <person name="Araus A.J."/>
            <person name="Petzold A."/>
            <person name="Susuki M."/>
            <person name="Suzuki K.-i.T."/>
            <person name="Hayashi T."/>
            <person name="Toyoda A."/>
            <person name="Oliveira C."/>
            <person name="Osipova E."/>
            <person name="Leigh N.D."/>
            <person name="Simon A."/>
            <person name="Yun M.H."/>
        </authorList>
    </citation>
    <scope>NUCLEOTIDE SEQUENCE</scope>
    <source>
        <strain evidence="1">20211129_DDA</strain>
        <tissue evidence="1">Liver</tissue>
    </source>
</reference>
<sequence length="96" mass="10159">MRITLSRERSYKNLANYLGLSDGDSSTTCSVEWSVAKDTALSPGPLTGRLHARHGSGSWAVCWGYRSSSGAETAPLVLRGARRPEGVPPALDACAP</sequence>
<accession>A0AAV7M552</accession>
<evidence type="ECO:0000313" key="2">
    <source>
        <dbReference type="Proteomes" id="UP001066276"/>
    </source>
</evidence>
<organism evidence="1 2">
    <name type="scientific">Pleurodeles waltl</name>
    <name type="common">Iberian ribbed newt</name>
    <dbReference type="NCBI Taxonomy" id="8319"/>
    <lineage>
        <taxon>Eukaryota</taxon>
        <taxon>Metazoa</taxon>
        <taxon>Chordata</taxon>
        <taxon>Craniata</taxon>
        <taxon>Vertebrata</taxon>
        <taxon>Euteleostomi</taxon>
        <taxon>Amphibia</taxon>
        <taxon>Batrachia</taxon>
        <taxon>Caudata</taxon>
        <taxon>Salamandroidea</taxon>
        <taxon>Salamandridae</taxon>
        <taxon>Pleurodelinae</taxon>
        <taxon>Pleurodeles</taxon>
    </lineage>
</organism>